<organism evidence="2 3">
    <name type="scientific">Parnassius mnemosyne</name>
    <name type="common">clouded apollo</name>
    <dbReference type="NCBI Taxonomy" id="213953"/>
    <lineage>
        <taxon>Eukaryota</taxon>
        <taxon>Metazoa</taxon>
        <taxon>Ecdysozoa</taxon>
        <taxon>Arthropoda</taxon>
        <taxon>Hexapoda</taxon>
        <taxon>Insecta</taxon>
        <taxon>Pterygota</taxon>
        <taxon>Neoptera</taxon>
        <taxon>Endopterygota</taxon>
        <taxon>Lepidoptera</taxon>
        <taxon>Glossata</taxon>
        <taxon>Ditrysia</taxon>
        <taxon>Papilionoidea</taxon>
        <taxon>Papilionidae</taxon>
        <taxon>Parnassiinae</taxon>
        <taxon>Parnassini</taxon>
        <taxon>Parnassius</taxon>
        <taxon>Driopa</taxon>
    </lineage>
</organism>
<dbReference type="GO" id="GO:0003676">
    <property type="term" value="F:nucleic acid binding"/>
    <property type="evidence" value="ECO:0007669"/>
    <property type="project" value="InterPro"/>
</dbReference>
<dbReference type="Pfam" id="PF25273">
    <property type="entry name" value="DUF7869"/>
    <property type="match status" value="1"/>
</dbReference>
<dbReference type="Proteomes" id="UP001314205">
    <property type="component" value="Unassembled WGS sequence"/>
</dbReference>
<dbReference type="InterPro" id="IPR036397">
    <property type="entry name" value="RNaseH_sf"/>
</dbReference>
<sequence length="575" mass="65828">MPCPRGDASNFYYVSKLNTYNFTICDIKSKDTACYVWHEGEAKRGAIEIGSCLLKYIQNLKLKAEELDSKLDIVFYSDNCCGQQKNQYIIALYVYAVYHLDFINSITHKYLIKGHTQNEGDNVHSLIERGVGKALKSGPIYTPDQYVHIIRNAKKSGKAYQVNELVHEDFFDIKALASSIGKNFSKNMDKETLKLGDVKILKVESNDSSYCFSYKTSYEDTEFKTVMIDKIGKTRNTANNITVKKAYREKIPICEKKKKEPPSRLTITRIRDKFEVHGTVCDVHKGHSGRPRTATSDESSTAVLELFQRSPNKSSRQGARESDVSASSVLRILKRGKYRVYIPKLVQQLNDDDPDRRLQFCEWIQEMVIREPGFMGSIIWSDEAQFKLNGTVNRHNCVYWGEENPHITIEKAINLPGINVWCGLSSRGLIGPFRFEGTVTGINYLTMLADSIFPAIRALYGNDDFYFQQDGAPPHYHRDVRAYLDQNLSGQWIGRRGPIEFPARSPDLTPLDFFLWGTVKDEVYKRKPRNLDILWNEIQAVCREISLDVLIRCTESVVTRTQNCIDAAGHQFEQY</sequence>
<feature type="domain" description="DUF7869" evidence="1">
    <location>
        <begin position="50"/>
        <end position="192"/>
    </location>
</feature>
<dbReference type="PANTHER" id="PTHR47326">
    <property type="entry name" value="TRANSPOSABLE ELEMENT TC3 TRANSPOSASE-LIKE PROTEIN"/>
    <property type="match status" value="1"/>
</dbReference>
<name>A0AAV1KX97_9NEOP</name>
<accession>A0AAV1KX97</accession>
<dbReference type="InterPro" id="IPR057191">
    <property type="entry name" value="DUF7869"/>
</dbReference>
<evidence type="ECO:0000313" key="2">
    <source>
        <dbReference type="EMBL" id="CAK1587646.1"/>
    </source>
</evidence>
<keyword evidence="3" id="KW-1185">Reference proteome</keyword>
<evidence type="ECO:0000313" key="3">
    <source>
        <dbReference type="Proteomes" id="UP001314205"/>
    </source>
</evidence>
<proteinExistence type="predicted"/>
<gene>
    <name evidence="2" type="ORF">PARMNEM_LOCUS8405</name>
</gene>
<dbReference type="PANTHER" id="PTHR47326:SF1">
    <property type="entry name" value="HTH PSQ-TYPE DOMAIN-CONTAINING PROTEIN"/>
    <property type="match status" value="1"/>
</dbReference>
<dbReference type="EMBL" id="CAVLGL010000082">
    <property type="protein sequence ID" value="CAK1587646.1"/>
    <property type="molecule type" value="Genomic_DNA"/>
</dbReference>
<evidence type="ECO:0000259" key="1">
    <source>
        <dbReference type="Pfam" id="PF25273"/>
    </source>
</evidence>
<dbReference type="AlphaFoldDB" id="A0AAV1KX97"/>
<reference evidence="2 3" key="1">
    <citation type="submission" date="2023-11" db="EMBL/GenBank/DDBJ databases">
        <authorList>
            <person name="Hedman E."/>
            <person name="Englund M."/>
            <person name="Stromberg M."/>
            <person name="Nyberg Akerstrom W."/>
            <person name="Nylinder S."/>
            <person name="Jareborg N."/>
            <person name="Kallberg Y."/>
            <person name="Kronander E."/>
        </authorList>
    </citation>
    <scope>NUCLEOTIDE SEQUENCE [LARGE SCALE GENOMIC DNA]</scope>
</reference>
<protein>
    <recommendedName>
        <fullName evidence="1">DUF7869 domain-containing protein</fullName>
    </recommendedName>
</protein>
<dbReference type="Gene3D" id="3.30.420.10">
    <property type="entry name" value="Ribonuclease H-like superfamily/Ribonuclease H"/>
    <property type="match status" value="1"/>
</dbReference>
<comment type="caution">
    <text evidence="2">The sequence shown here is derived from an EMBL/GenBank/DDBJ whole genome shotgun (WGS) entry which is preliminary data.</text>
</comment>